<evidence type="ECO:0000313" key="3">
    <source>
        <dbReference type="EMBL" id="CAG9333451.1"/>
    </source>
</evidence>
<dbReference type="SUPFAM" id="SSF50729">
    <property type="entry name" value="PH domain-like"/>
    <property type="match status" value="1"/>
</dbReference>
<feature type="domain" description="PH" evidence="2">
    <location>
        <begin position="339"/>
        <end position="447"/>
    </location>
</feature>
<dbReference type="InterPro" id="IPR001849">
    <property type="entry name" value="PH_domain"/>
</dbReference>
<gene>
    <name evidence="3" type="ORF">BSTOLATCC_MIC58263</name>
</gene>
<evidence type="ECO:0000256" key="1">
    <source>
        <dbReference type="SAM" id="MobiDB-lite"/>
    </source>
</evidence>
<feature type="region of interest" description="Disordered" evidence="1">
    <location>
        <begin position="1"/>
        <end position="27"/>
    </location>
</feature>
<dbReference type="InterPro" id="IPR011993">
    <property type="entry name" value="PH-like_dom_sf"/>
</dbReference>
<evidence type="ECO:0000259" key="2">
    <source>
        <dbReference type="PROSITE" id="PS50003"/>
    </source>
</evidence>
<protein>
    <recommendedName>
        <fullName evidence="2">PH domain-containing protein</fullName>
    </recommendedName>
</protein>
<sequence>MTDLNSTSQEESELSQDLPKIPSINQSYPNHDADLKVFWEEKKSSFIKLKLWEDERMSQASKHRTLLECILGRIMQKANIGREANLATAKFLKERAQADLQYADILRSQLIYLPTPTAHMTNNSLKSGLASVNAVQNALLAKLKDFSQHIELDLLKNDLAEVLINYDSKIIEFHNRAEILKKELDFLNEKTIKSFKEHATVFRSAEIQLSSNGLVTSCSWLSETRYLKQSNFQLQLQGAFAVFVSSFWKETLELELQRIKAIKSTMKKFIEYEQEVFNLNSEEALQSLEDISEDLSKTMDSYKLLTPSEFEILRELAGPDEPLEALINWKLEIPKGMSLIVREGKLSREAGVFRHWNSCYVVATSDRFLHIFADVISEEFVEPLISIFLMGAKILPSKTHEEYFIEIIEAKSQGFFGMLSAPRRTMLYTNNLEEMQDWVSTLNMLIK</sequence>
<organism evidence="3 4">
    <name type="scientific">Blepharisma stoltei</name>
    <dbReference type="NCBI Taxonomy" id="1481888"/>
    <lineage>
        <taxon>Eukaryota</taxon>
        <taxon>Sar</taxon>
        <taxon>Alveolata</taxon>
        <taxon>Ciliophora</taxon>
        <taxon>Postciliodesmatophora</taxon>
        <taxon>Heterotrichea</taxon>
        <taxon>Heterotrichida</taxon>
        <taxon>Blepharismidae</taxon>
        <taxon>Blepharisma</taxon>
    </lineage>
</organism>
<dbReference type="Gene3D" id="2.30.29.30">
    <property type="entry name" value="Pleckstrin-homology domain (PH domain)/Phosphotyrosine-binding domain (PTB)"/>
    <property type="match status" value="1"/>
</dbReference>
<dbReference type="Proteomes" id="UP001162131">
    <property type="component" value="Unassembled WGS sequence"/>
</dbReference>
<dbReference type="Pfam" id="PF00169">
    <property type="entry name" value="PH"/>
    <property type="match status" value="1"/>
</dbReference>
<dbReference type="EMBL" id="CAJZBQ010000056">
    <property type="protein sequence ID" value="CAG9333451.1"/>
    <property type="molecule type" value="Genomic_DNA"/>
</dbReference>
<comment type="caution">
    <text evidence="3">The sequence shown here is derived from an EMBL/GenBank/DDBJ whole genome shotgun (WGS) entry which is preliminary data.</text>
</comment>
<accession>A0AAU9KCW5</accession>
<evidence type="ECO:0000313" key="4">
    <source>
        <dbReference type="Proteomes" id="UP001162131"/>
    </source>
</evidence>
<reference evidence="3" key="1">
    <citation type="submission" date="2021-09" db="EMBL/GenBank/DDBJ databases">
        <authorList>
            <consortium name="AG Swart"/>
            <person name="Singh M."/>
            <person name="Singh A."/>
            <person name="Seah K."/>
            <person name="Emmerich C."/>
        </authorList>
    </citation>
    <scope>NUCLEOTIDE SEQUENCE</scope>
    <source>
        <strain evidence="3">ATCC30299</strain>
    </source>
</reference>
<dbReference type="PROSITE" id="PS50003">
    <property type="entry name" value="PH_DOMAIN"/>
    <property type="match status" value="1"/>
</dbReference>
<name>A0AAU9KCW5_9CILI</name>
<dbReference type="AlphaFoldDB" id="A0AAU9KCW5"/>
<keyword evidence="4" id="KW-1185">Reference proteome</keyword>
<proteinExistence type="predicted"/>